<reference evidence="10" key="1">
    <citation type="submission" date="2023-07" db="EMBL/GenBank/DDBJ databases">
        <title>Thauera sp. CAU 1555 isolated from sand of Yaerae Beach.</title>
        <authorList>
            <person name="Kim W."/>
        </authorList>
    </citation>
    <scope>NUCLEOTIDE SEQUENCE [LARGE SCALE GENOMIC DNA]</scope>
    <source>
        <strain evidence="10">CAU 1555</strain>
    </source>
</reference>
<dbReference type="NCBIfam" id="TIGR01730">
    <property type="entry name" value="RND_mfp"/>
    <property type="match status" value="1"/>
</dbReference>
<name>A0ABR9BC09_9RHOO</name>
<evidence type="ECO:0000259" key="6">
    <source>
        <dbReference type="Pfam" id="PF25917"/>
    </source>
</evidence>
<evidence type="ECO:0000256" key="3">
    <source>
        <dbReference type="SAM" id="Coils"/>
    </source>
</evidence>
<feature type="domain" description="Multidrug resistance protein MdtA-like alpha-helical hairpin" evidence="5">
    <location>
        <begin position="107"/>
        <end position="176"/>
    </location>
</feature>
<dbReference type="Gene3D" id="1.10.287.470">
    <property type="entry name" value="Helix hairpin bin"/>
    <property type="match status" value="1"/>
</dbReference>
<keyword evidence="10" id="KW-1185">Reference proteome</keyword>
<evidence type="ECO:0000259" key="7">
    <source>
        <dbReference type="Pfam" id="PF25944"/>
    </source>
</evidence>
<dbReference type="Proteomes" id="UP000603602">
    <property type="component" value="Unassembled WGS sequence"/>
</dbReference>
<dbReference type="Gene3D" id="2.40.420.20">
    <property type="match status" value="1"/>
</dbReference>
<keyword evidence="4" id="KW-0732">Signal</keyword>
<gene>
    <name evidence="9" type="ORF">IFO67_13375</name>
</gene>
<dbReference type="EMBL" id="JACYTO010000002">
    <property type="protein sequence ID" value="MBD8503879.1"/>
    <property type="molecule type" value="Genomic_DNA"/>
</dbReference>
<dbReference type="Gene3D" id="2.40.50.100">
    <property type="match status" value="1"/>
</dbReference>
<feature type="domain" description="Multidrug resistance protein MdtA-like beta-barrel" evidence="7">
    <location>
        <begin position="213"/>
        <end position="303"/>
    </location>
</feature>
<evidence type="ECO:0000256" key="4">
    <source>
        <dbReference type="SAM" id="SignalP"/>
    </source>
</evidence>
<dbReference type="PANTHER" id="PTHR30158:SF3">
    <property type="entry name" value="MULTIDRUG EFFLUX PUMP SUBUNIT ACRA-RELATED"/>
    <property type="match status" value="1"/>
</dbReference>
<feature type="domain" description="Multidrug resistance protein MdtA-like C-terminal permuted SH3" evidence="8">
    <location>
        <begin position="307"/>
        <end position="369"/>
    </location>
</feature>
<evidence type="ECO:0000256" key="2">
    <source>
        <dbReference type="ARBA" id="ARBA00009477"/>
    </source>
</evidence>
<evidence type="ECO:0000256" key="1">
    <source>
        <dbReference type="ARBA" id="ARBA00004196"/>
    </source>
</evidence>
<evidence type="ECO:0000259" key="8">
    <source>
        <dbReference type="Pfam" id="PF25967"/>
    </source>
</evidence>
<comment type="similarity">
    <text evidence="2">Belongs to the membrane fusion protein (MFP) (TC 8.A.1) family.</text>
</comment>
<dbReference type="InterPro" id="IPR058625">
    <property type="entry name" value="MdtA-like_BSH"/>
</dbReference>
<keyword evidence="3" id="KW-0175">Coiled coil</keyword>
<evidence type="ECO:0000313" key="9">
    <source>
        <dbReference type="EMBL" id="MBD8503879.1"/>
    </source>
</evidence>
<dbReference type="Pfam" id="PF25967">
    <property type="entry name" value="RND-MFP_C"/>
    <property type="match status" value="1"/>
</dbReference>
<accession>A0ABR9BC09</accession>
<dbReference type="Pfam" id="PF25917">
    <property type="entry name" value="BSH_RND"/>
    <property type="match status" value="1"/>
</dbReference>
<dbReference type="Gene3D" id="2.40.30.170">
    <property type="match status" value="1"/>
</dbReference>
<feature type="coiled-coil region" evidence="3">
    <location>
        <begin position="145"/>
        <end position="172"/>
    </location>
</feature>
<dbReference type="PROSITE" id="PS51257">
    <property type="entry name" value="PROKAR_LIPOPROTEIN"/>
    <property type="match status" value="1"/>
</dbReference>
<dbReference type="RefSeq" id="WP_187718675.1">
    <property type="nucleotide sequence ID" value="NZ_JACTAH010000002.1"/>
</dbReference>
<feature type="chain" id="PRO_5046579555" evidence="4">
    <location>
        <begin position="24"/>
        <end position="388"/>
    </location>
</feature>
<evidence type="ECO:0000259" key="5">
    <source>
        <dbReference type="Pfam" id="PF25876"/>
    </source>
</evidence>
<dbReference type="SUPFAM" id="SSF111369">
    <property type="entry name" value="HlyD-like secretion proteins"/>
    <property type="match status" value="1"/>
</dbReference>
<dbReference type="InterPro" id="IPR058627">
    <property type="entry name" value="MdtA-like_C"/>
</dbReference>
<organism evidence="9 10">
    <name type="scientific">Thauera sedimentorum</name>
    <dbReference type="NCBI Taxonomy" id="2767595"/>
    <lineage>
        <taxon>Bacteria</taxon>
        <taxon>Pseudomonadati</taxon>
        <taxon>Pseudomonadota</taxon>
        <taxon>Betaproteobacteria</taxon>
        <taxon>Rhodocyclales</taxon>
        <taxon>Zoogloeaceae</taxon>
        <taxon>Thauera</taxon>
    </lineage>
</organism>
<sequence>MQIHLRPTPVVLAVALSAVMLTACGKGQTQQGAAGAPPAPQVAVFEVQSEPVPLVLELPGRTAPYLIAEVRPQVTGIVKQRPFREGSEVKAGELLYQIDPATYQAAYDSAEAGLARAEANLFAARLKAERFAGLVQIEAVSKQANDEAQAAFKLAEAEVASARAALAKAKVDLAFTRVSAPIPGRAGRSEVTPGALVTANQERALVTIQQLDPIYVDLTQSSAELLKLRRDLEAGRVQRKTADSVPVRLLLEDGSEYAAAGKLAFSEVSVDPATGSVTLRAVFPNPDGVLLPGMYVRARLEQGVSSDVVLVPHAAVSRDPRGNATVMVVDGENKVEARVVKAERSLGDKWVVSEGLAPGERVIVEGLQRVRPGAQVQVAGAPAPAAAN</sequence>
<protein>
    <submittedName>
        <fullName evidence="9">Efflux RND transporter periplasmic adaptor subunit</fullName>
    </submittedName>
</protein>
<comment type="caution">
    <text evidence="9">The sequence shown here is derived from an EMBL/GenBank/DDBJ whole genome shotgun (WGS) entry which is preliminary data.</text>
</comment>
<feature type="signal peptide" evidence="4">
    <location>
        <begin position="1"/>
        <end position="23"/>
    </location>
</feature>
<dbReference type="InterPro" id="IPR058624">
    <property type="entry name" value="MdtA-like_HH"/>
</dbReference>
<dbReference type="InterPro" id="IPR058626">
    <property type="entry name" value="MdtA-like_b-barrel"/>
</dbReference>
<evidence type="ECO:0000313" key="10">
    <source>
        <dbReference type="Proteomes" id="UP000603602"/>
    </source>
</evidence>
<dbReference type="Pfam" id="PF25876">
    <property type="entry name" value="HH_MFP_RND"/>
    <property type="match status" value="1"/>
</dbReference>
<dbReference type="PANTHER" id="PTHR30158">
    <property type="entry name" value="ACRA/E-RELATED COMPONENT OF DRUG EFFLUX TRANSPORTER"/>
    <property type="match status" value="1"/>
</dbReference>
<comment type="subcellular location">
    <subcellularLocation>
        <location evidence="1">Cell envelope</location>
    </subcellularLocation>
</comment>
<proteinExistence type="inferred from homology"/>
<feature type="domain" description="Multidrug resistance protein MdtA-like barrel-sandwich hybrid" evidence="6">
    <location>
        <begin position="67"/>
        <end position="209"/>
    </location>
</feature>
<dbReference type="Pfam" id="PF25944">
    <property type="entry name" value="Beta-barrel_RND"/>
    <property type="match status" value="1"/>
</dbReference>
<dbReference type="InterPro" id="IPR006143">
    <property type="entry name" value="RND_pump_MFP"/>
</dbReference>